<evidence type="ECO:0000256" key="1">
    <source>
        <dbReference type="SAM" id="MobiDB-lite"/>
    </source>
</evidence>
<protein>
    <submittedName>
        <fullName evidence="2">DUF1102 family</fullName>
    </submittedName>
</protein>
<dbReference type="EMBL" id="CP064786">
    <property type="protein sequence ID" value="QSG03875.1"/>
    <property type="molecule type" value="Genomic_DNA"/>
</dbReference>
<dbReference type="InterPro" id="IPR009482">
    <property type="entry name" value="DUF1102"/>
</dbReference>
<dbReference type="AlphaFoldDB" id="A0A897MZR5"/>
<keyword evidence="3" id="KW-1185">Reference proteome</keyword>
<sequence length="218" mass="23234">MHAGVDTVGRDELSSVPAYDNDGDNTMERRKFVIGLGSAAAGASALVGSGAFNVARADREMTVEVVDDEDAYLGLEATSAYSEMDGGQLRVAFDGSIGGQNGDGLSENANYVFTDVFAIRNNGTDTISVTLSEELGAITWDTNYPRAYYSFDQIGTSNDVDGDGDFTGGTAADDADLNPGDRLFVHFEFVGREESDRFDQGDVDDPPENIGIYTEVTD</sequence>
<gene>
    <name evidence="2" type="ORF">AArcS_2679</name>
</gene>
<evidence type="ECO:0000313" key="3">
    <source>
        <dbReference type="Proteomes" id="UP000663586"/>
    </source>
</evidence>
<evidence type="ECO:0000313" key="2">
    <source>
        <dbReference type="EMBL" id="QSG03875.1"/>
    </source>
</evidence>
<name>A0A897MZR5_9EURY</name>
<proteinExistence type="predicted"/>
<dbReference type="Proteomes" id="UP000663586">
    <property type="component" value="Chromosome"/>
</dbReference>
<reference evidence="2" key="1">
    <citation type="submission" date="2020-11" db="EMBL/GenBank/DDBJ databases">
        <title>Carbohydrate-dependent, anaerobic sulfur respiration: A novel catabolism in halophilic archaea.</title>
        <authorList>
            <person name="Sorokin D.Y."/>
            <person name="Messina E."/>
            <person name="Smedile F."/>
            <person name="La Cono V."/>
            <person name="Hallsworth J.E."/>
            <person name="Yakimov M.M."/>
        </authorList>
    </citation>
    <scope>NUCLEOTIDE SEQUENCE</scope>
    <source>
        <strain evidence="2">AArc-S</strain>
    </source>
</reference>
<organism evidence="2 3">
    <name type="scientific">Natranaeroarchaeum sulfidigenes</name>
    <dbReference type="NCBI Taxonomy" id="2784880"/>
    <lineage>
        <taxon>Archaea</taxon>
        <taxon>Methanobacteriati</taxon>
        <taxon>Methanobacteriota</taxon>
        <taxon>Stenosarchaea group</taxon>
        <taxon>Halobacteria</taxon>
        <taxon>Halobacteriales</taxon>
        <taxon>Natronoarchaeaceae</taxon>
        <taxon>Natranaeroarchaeum</taxon>
    </lineage>
</organism>
<accession>A0A897MZR5</accession>
<feature type="region of interest" description="Disordered" evidence="1">
    <location>
        <begin position="195"/>
        <end position="218"/>
    </location>
</feature>
<dbReference type="Pfam" id="PF06510">
    <property type="entry name" value="DUF1102"/>
    <property type="match status" value="1"/>
</dbReference>
<dbReference type="KEGG" id="hara:AArcS_2679"/>
<feature type="region of interest" description="Disordered" evidence="1">
    <location>
        <begin position="1"/>
        <end position="22"/>
    </location>
</feature>